<accession>A0A6V7UTW8</accession>
<dbReference type="AlphaFoldDB" id="A0A6V7UTW8"/>
<evidence type="ECO:0000256" key="5">
    <source>
        <dbReference type="ARBA" id="ARBA00022679"/>
    </source>
</evidence>
<evidence type="ECO:0000256" key="3">
    <source>
        <dbReference type="ARBA" id="ARBA00005735"/>
    </source>
</evidence>
<keyword evidence="11" id="KW-0479">Metal-binding</keyword>
<organism evidence="14 15">
    <name type="scientific">Meloidogyne enterolobii</name>
    <name type="common">Root-knot nematode worm</name>
    <name type="synonym">Meloidogyne mayaguensis</name>
    <dbReference type="NCBI Taxonomy" id="390850"/>
    <lineage>
        <taxon>Eukaryota</taxon>
        <taxon>Metazoa</taxon>
        <taxon>Ecdysozoa</taxon>
        <taxon>Nematoda</taxon>
        <taxon>Chromadorea</taxon>
        <taxon>Rhabditida</taxon>
        <taxon>Tylenchina</taxon>
        <taxon>Tylenchomorpha</taxon>
        <taxon>Tylenchoidea</taxon>
        <taxon>Meloidogynidae</taxon>
        <taxon>Meloidogyninae</taxon>
        <taxon>Meloidogyne</taxon>
    </lineage>
</organism>
<evidence type="ECO:0000256" key="2">
    <source>
        <dbReference type="ARBA" id="ARBA00004922"/>
    </source>
</evidence>
<dbReference type="Pfam" id="PF13733">
    <property type="entry name" value="Glyco_transf_7N"/>
    <property type="match status" value="1"/>
</dbReference>
<comment type="pathway">
    <text evidence="2 11">Protein modification; protein glycosylation.</text>
</comment>
<dbReference type="CDD" id="cd00899">
    <property type="entry name" value="b4GalT"/>
    <property type="match status" value="1"/>
</dbReference>
<dbReference type="Gene3D" id="3.90.550.10">
    <property type="entry name" value="Spore Coat Polysaccharide Biosynthesis Protein SpsA, Chain A"/>
    <property type="match status" value="1"/>
</dbReference>
<evidence type="ECO:0000256" key="9">
    <source>
        <dbReference type="ARBA" id="ARBA00023136"/>
    </source>
</evidence>
<dbReference type="PRINTS" id="PR02050">
    <property type="entry name" value="B14GALTRFASE"/>
</dbReference>
<evidence type="ECO:0000256" key="10">
    <source>
        <dbReference type="ARBA" id="ARBA00023180"/>
    </source>
</evidence>
<dbReference type="GO" id="GO:0005794">
    <property type="term" value="C:Golgi apparatus"/>
    <property type="evidence" value="ECO:0007669"/>
    <property type="project" value="TreeGrafter"/>
</dbReference>
<keyword evidence="7 11" id="KW-0735">Signal-anchor</keyword>
<dbReference type="InterPro" id="IPR027791">
    <property type="entry name" value="Galactosyl_T_C"/>
</dbReference>
<protein>
    <recommendedName>
        <fullName evidence="11">Beta-1,4-N-acetylgalactosaminyltransferase</fullName>
        <ecNumber evidence="11">2.4.1.-</ecNumber>
    </recommendedName>
    <alternativeName>
        <fullName evidence="11">Beta-4-GalNAcT</fullName>
    </alternativeName>
</protein>
<keyword evidence="11" id="KW-0464">Manganese</keyword>
<reference evidence="14 15" key="1">
    <citation type="submission" date="2020-08" db="EMBL/GenBank/DDBJ databases">
        <authorList>
            <person name="Koutsovoulos G."/>
            <person name="Danchin GJ E."/>
        </authorList>
    </citation>
    <scope>NUCLEOTIDE SEQUENCE [LARGE SCALE GENOMIC DNA]</scope>
</reference>
<evidence type="ECO:0000256" key="8">
    <source>
        <dbReference type="ARBA" id="ARBA00022989"/>
    </source>
</evidence>
<sequence length="379" mass="44708">MFINQTNKINPRSNASLLKGLIIIIAALIAAFLLINEVGLRRISKINLNKIKSKIENEIPQKMENEEENNFNKILPVKEDLAKIWRVEQDNLTLCPEIPPNLKGKIDVDMRPIKLEEIEEEYKDLWPGGHWRPKECKSRQKVAIVVPYRNREPHLRTFLHNIHRFVQKQQLDYAIFIVEQLGNKLPFNKARMTNIGVLEALRVYPFDCIVFNDIDTYPENDNLLYRCSTDPKYTRHFSVYMERTGYKELYPEFVGGVLALTVEQLRKVNGYSNDFWGWGQEDDDLNKRVKLANMSFIRSKTEISRFKNFIHKRDRGNEPHPCRYKLLALTEQKYLTDGYSNLNYRVESINYGKLYTHIKAIIPEEDYTKWKEYIKTIGC</sequence>
<dbReference type="InterPro" id="IPR003859">
    <property type="entry name" value="Galactosyl_T"/>
</dbReference>
<evidence type="ECO:0000259" key="12">
    <source>
        <dbReference type="Pfam" id="PF02709"/>
    </source>
</evidence>
<dbReference type="OrthoDB" id="10038994at2759"/>
<keyword evidence="6 11" id="KW-0812">Transmembrane</keyword>
<dbReference type="GO" id="GO:0006688">
    <property type="term" value="P:glycosphingolipid biosynthetic process"/>
    <property type="evidence" value="ECO:0007669"/>
    <property type="project" value="TreeGrafter"/>
</dbReference>
<evidence type="ECO:0000256" key="11">
    <source>
        <dbReference type="RuleBase" id="RU368121"/>
    </source>
</evidence>
<dbReference type="InterPro" id="IPR027995">
    <property type="entry name" value="Galactosyl_T_N"/>
</dbReference>
<proteinExistence type="inferred from homology"/>
<evidence type="ECO:0000313" key="15">
    <source>
        <dbReference type="Proteomes" id="UP000580250"/>
    </source>
</evidence>
<evidence type="ECO:0000259" key="13">
    <source>
        <dbReference type="Pfam" id="PF13733"/>
    </source>
</evidence>
<dbReference type="PANTHER" id="PTHR19300:SF57">
    <property type="entry name" value="BETA-1,4-N-ACETYLGALACTOSAMINYLTRANSFERASE"/>
    <property type="match status" value="1"/>
</dbReference>
<feature type="domain" description="Galactosyltransferase N-terminal" evidence="13">
    <location>
        <begin position="95"/>
        <end position="228"/>
    </location>
</feature>
<dbReference type="GO" id="GO:0046872">
    <property type="term" value="F:metal ion binding"/>
    <property type="evidence" value="ECO:0007669"/>
    <property type="project" value="UniProtKB-UniRule"/>
</dbReference>
<feature type="transmembrane region" description="Helical" evidence="11">
    <location>
        <begin position="20"/>
        <end position="40"/>
    </location>
</feature>
<name>A0A6V7UTW8_MELEN</name>
<keyword evidence="10 11" id="KW-0325">Glycoprotein</keyword>
<comment type="caution">
    <text evidence="14">The sequence shown here is derived from an EMBL/GenBank/DDBJ whole genome shotgun (WGS) entry which is preliminary data.</text>
</comment>
<dbReference type="Pfam" id="PF02709">
    <property type="entry name" value="Glyco_transf_7C"/>
    <property type="match status" value="1"/>
</dbReference>
<feature type="domain" description="Galactosyltransferase C-terminal" evidence="12">
    <location>
        <begin position="235"/>
        <end position="312"/>
    </location>
</feature>
<comment type="function">
    <text evidence="11">Catalyzes the transfer of galactose onto proteins or lipids.</text>
</comment>
<keyword evidence="4 11" id="KW-0328">Glycosyltransferase</keyword>
<dbReference type="UniPathway" id="UPA00378"/>
<comment type="subcellular location">
    <subcellularLocation>
        <location evidence="1 11">Membrane</location>
        <topology evidence="1 11">Single-pass type II membrane protein</topology>
    </subcellularLocation>
</comment>
<comment type="similarity">
    <text evidence="3 11">Belongs to the glycosyltransferase 7 family.</text>
</comment>
<keyword evidence="5 11" id="KW-0808">Transferase</keyword>
<evidence type="ECO:0000256" key="6">
    <source>
        <dbReference type="ARBA" id="ARBA00022692"/>
    </source>
</evidence>
<dbReference type="InterPro" id="IPR029044">
    <property type="entry name" value="Nucleotide-diphossugar_trans"/>
</dbReference>
<keyword evidence="8 11" id="KW-1133">Transmembrane helix</keyword>
<dbReference type="GO" id="GO:0033842">
    <property type="term" value="F:N-acetyl-beta-glucosaminyl-derivative 4-beta-N-acetylgalactosaminyltransferase activity"/>
    <property type="evidence" value="ECO:0007669"/>
    <property type="project" value="TreeGrafter"/>
</dbReference>
<dbReference type="GO" id="GO:0008378">
    <property type="term" value="F:galactosyltransferase activity"/>
    <property type="evidence" value="ECO:0007669"/>
    <property type="project" value="TreeGrafter"/>
</dbReference>
<evidence type="ECO:0000256" key="7">
    <source>
        <dbReference type="ARBA" id="ARBA00022968"/>
    </source>
</evidence>
<dbReference type="EC" id="2.4.1.-" evidence="11"/>
<evidence type="ECO:0000256" key="1">
    <source>
        <dbReference type="ARBA" id="ARBA00004606"/>
    </source>
</evidence>
<gene>
    <name evidence="14" type="ORF">MENT_LOCUS17238</name>
</gene>
<dbReference type="EMBL" id="CAJEWN010000111">
    <property type="protein sequence ID" value="CAD2165546.1"/>
    <property type="molecule type" value="Genomic_DNA"/>
</dbReference>
<dbReference type="PANTHER" id="PTHR19300">
    <property type="entry name" value="BETA-1,4-GALACTOSYLTRANSFERASE"/>
    <property type="match status" value="1"/>
</dbReference>
<comment type="cofactor">
    <cofactor evidence="11">
        <name>Mn(2+)</name>
        <dbReference type="ChEBI" id="CHEBI:29035"/>
    </cofactor>
</comment>
<dbReference type="Proteomes" id="UP000580250">
    <property type="component" value="Unassembled WGS sequence"/>
</dbReference>
<dbReference type="GO" id="GO:0016020">
    <property type="term" value="C:membrane"/>
    <property type="evidence" value="ECO:0007669"/>
    <property type="project" value="UniProtKB-SubCell"/>
</dbReference>
<dbReference type="GO" id="GO:0005975">
    <property type="term" value="P:carbohydrate metabolic process"/>
    <property type="evidence" value="ECO:0007669"/>
    <property type="project" value="InterPro"/>
</dbReference>
<keyword evidence="9 11" id="KW-0472">Membrane</keyword>
<evidence type="ECO:0000256" key="4">
    <source>
        <dbReference type="ARBA" id="ARBA00022676"/>
    </source>
</evidence>
<evidence type="ECO:0000313" key="14">
    <source>
        <dbReference type="EMBL" id="CAD2165546.1"/>
    </source>
</evidence>
<dbReference type="SUPFAM" id="SSF53448">
    <property type="entry name" value="Nucleotide-diphospho-sugar transferases"/>
    <property type="match status" value="1"/>
</dbReference>